<feature type="chain" id="PRO_5034826156" evidence="2">
    <location>
        <begin position="31"/>
        <end position="366"/>
    </location>
</feature>
<dbReference type="Gene3D" id="1.10.4030.10">
    <property type="entry name" value="Porin chaperone SurA, peptide-binding domain"/>
    <property type="match status" value="1"/>
</dbReference>
<reference evidence="3 4" key="1">
    <citation type="submission" date="2020-12" db="EMBL/GenBank/DDBJ databases">
        <title>Revised draft genomes of Rhodomicrobium vannielii ATCC 17100 and Rhodomicrobium udaipurense JA643.</title>
        <authorList>
            <person name="Conners E.M."/>
            <person name="Davenport E.J."/>
            <person name="Bose A."/>
        </authorList>
    </citation>
    <scope>NUCLEOTIDE SEQUENCE [LARGE SCALE GENOMIC DNA]</scope>
    <source>
        <strain evidence="3 4">JA643</strain>
    </source>
</reference>
<gene>
    <name evidence="3" type="ORF">JDN41_01935</name>
</gene>
<organism evidence="3 4">
    <name type="scientific">Rhodomicrobium udaipurense</name>
    <dbReference type="NCBI Taxonomy" id="1202716"/>
    <lineage>
        <taxon>Bacteria</taxon>
        <taxon>Pseudomonadati</taxon>
        <taxon>Pseudomonadota</taxon>
        <taxon>Alphaproteobacteria</taxon>
        <taxon>Hyphomicrobiales</taxon>
        <taxon>Hyphomicrobiaceae</taxon>
        <taxon>Rhodomicrobium</taxon>
    </lineage>
</organism>
<feature type="signal peptide" evidence="2">
    <location>
        <begin position="1"/>
        <end position="30"/>
    </location>
</feature>
<keyword evidence="1 2" id="KW-0732">Signal</keyword>
<dbReference type="PANTHER" id="PTHR47637:SF1">
    <property type="entry name" value="CHAPERONE SURA"/>
    <property type="match status" value="1"/>
</dbReference>
<dbReference type="EMBL" id="JAEMUK010000004">
    <property type="protein sequence ID" value="MBJ7542316.1"/>
    <property type="molecule type" value="Genomic_DNA"/>
</dbReference>
<keyword evidence="4" id="KW-1185">Reference proteome</keyword>
<dbReference type="Proteomes" id="UP000623250">
    <property type="component" value="Unassembled WGS sequence"/>
</dbReference>
<comment type="caution">
    <text evidence="3">The sequence shown here is derived from an EMBL/GenBank/DDBJ whole genome shotgun (WGS) entry which is preliminary data.</text>
</comment>
<dbReference type="InterPro" id="IPR027304">
    <property type="entry name" value="Trigger_fact/SurA_dom_sf"/>
</dbReference>
<dbReference type="RefSeq" id="WP_037239185.1">
    <property type="nucleotide sequence ID" value="NZ_JAEMUK010000004.1"/>
</dbReference>
<evidence type="ECO:0000313" key="3">
    <source>
        <dbReference type="EMBL" id="MBJ7542316.1"/>
    </source>
</evidence>
<dbReference type="InterPro" id="IPR050280">
    <property type="entry name" value="OMP_Chaperone_SurA"/>
</dbReference>
<name>A0A8I1GER2_9HYPH</name>
<dbReference type="SUPFAM" id="SSF109998">
    <property type="entry name" value="Triger factor/SurA peptide-binding domain-like"/>
    <property type="match status" value="1"/>
</dbReference>
<dbReference type="Pfam" id="PF13624">
    <property type="entry name" value="SurA_N_3"/>
    <property type="match status" value="1"/>
</dbReference>
<evidence type="ECO:0000256" key="2">
    <source>
        <dbReference type="SAM" id="SignalP"/>
    </source>
</evidence>
<accession>A0A8I1GER2</accession>
<protein>
    <submittedName>
        <fullName evidence="3">SurA N-terminal domain-containing protein</fullName>
    </submittedName>
</protein>
<dbReference type="PANTHER" id="PTHR47637">
    <property type="entry name" value="CHAPERONE SURA"/>
    <property type="match status" value="1"/>
</dbReference>
<evidence type="ECO:0000256" key="1">
    <source>
        <dbReference type="ARBA" id="ARBA00022729"/>
    </source>
</evidence>
<sequence>MRIAKLHRAATLAVAAVLSVLALVATDAKAQNIVVLVNDEPITSGDIAQRTRWMARTSGFGDRMKALLTGDSIKERFRQLMIKANPRSQAEAEQTAERIKKQLIEEAKGRVLSEGGGTSRKQVIETLIEDKLKLQAAKRLEITVSDKEVEEVLAQRAGGGDGKKPQLNEFYQQFEADGISRKTVQNIIRAQLAWRDVIRRQYGPRIAAMLAALPTDDQKPADGDIQFDVRVLRLAVAGSDERAVSQRMMEAENLRSKFTSCADLPKRAKLVADASVKAVDKAKLASFNKDAQPLILKASEGQMTPPILVSGAVEAYAICKKGIVLKRNPAAEQKPDARAQEYDRFSRRYLQELKKSASIDYRTKVD</sequence>
<proteinExistence type="predicted"/>
<dbReference type="AlphaFoldDB" id="A0A8I1GER2"/>
<evidence type="ECO:0000313" key="4">
    <source>
        <dbReference type="Proteomes" id="UP000623250"/>
    </source>
</evidence>